<organism evidence="2 3">
    <name type="scientific">Canavalia gladiata</name>
    <name type="common">Sword bean</name>
    <name type="synonym">Dolichos gladiatus</name>
    <dbReference type="NCBI Taxonomy" id="3824"/>
    <lineage>
        <taxon>Eukaryota</taxon>
        <taxon>Viridiplantae</taxon>
        <taxon>Streptophyta</taxon>
        <taxon>Embryophyta</taxon>
        <taxon>Tracheophyta</taxon>
        <taxon>Spermatophyta</taxon>
        <taxon>Magnoliopsida</taxon>
        <taxon>eudicotyledons</taxon>
        <taxon>Gunneridae</taxon>
        <taxon>Pentapetalae</taxon>
        <taxon>rosids</taxon>
        <taxon>fabids</taxon>
        <taxon>Fabales</taxon>
        <taxon>Fabaceae</taxon>
        <taxon>Papilionoideae</taxon>
        <taxon>50 kb inversion clade</taxon>
        <taxon>NPAAA clade</taxon>
        <taxon>indigoferoid/millettioid clade</taxon>
        <taxon>Phaseoleae</taxon>
        <taxon>Canavalia</taxon>
    </lineage>
</organism>
<comment type="caution">
    <text evidence="2">The sequence shown here is derived from an EMBL/GenBank/DDBJ whole genome shotgun (WGS) entry which is preliminary data.</text>
</comment>
<sequence>MISSLCIIITSPVVTSELLVTSVIFPCYFCIYCLFSFLFSGLNKNSDLPSNLKKKEVLCFVHGFSSIIKMFNDK</sequence>
<keyword evidence="3" id="KW-1185">Reference proteome</keyword>
<dbReference type="Proteomes" id="UP001367508">
    <property type="component" value="Unassembled WGS sequence"/>
</dbReference>
<name>A0AAN9L5S7_CANGL</name>
<protein>
    <submittedName>
        <fullName evidence="2">Uncharacterized protein</fullName>
    </submittedName>
</protein>
<keyword evidence="1" id="KW-1133">Transmembrane helix</keyword>
<gene>
    <name evidence="2" type="ORF">VNO77_22406</name>
</gene>
<proteinExistence type="predicted"/>
<feature type="transmembrane region" description="Helical" evidence="1">
    <location>
        <begin position="18"/>
        <end position="39"/>
    </location>
</feature>
<evidence type="ECO:0000313" key="3">
    <source>
        <dbReference type="Proteomes" id="UP001367508"/>
    </source>
</evidence>
<dbReference type="EMBL" id="JAYMYQ010000005">
    <property type="protein sequence ID" value="KAK7328303.1"/>
    <property type="molecule type" value="Genomic_DNA"/>
</dbReference>
<evidence type="ECO:0000256" key="1">
    <source>
        <dbReference type="SAM" id="Phobius"/>
    </source>
</evidence>
<reference evidence="2 3" key="1">
    <citation type="submission" date="2024-01" db="EMBL/GenBank/DDBJ databases">
        <title>The genomes of 5 underutilized Papilionoideae crops provide insights into root nodulation and disease resistanc.</title>
        <authorList>
            <person name="Jiang F."/>
        </authorList>
    </citation>
    <scope>NUCLEOTIDE SEQUENCE [LARGE SCALE GENOMIC DNA]</scope>
    <source>
        <strain evidence="2">LVBAO_FW01</strain>
        <tissue evidence="2">Leaves</tissue>
    </source>
</reference>
<accession>A0AAN9L5S7</accession>
<dbReference type="AlphaFoldDB" id="A0AAN9L5S7"/>
<keyword evidence="1" id="KW-0472">Membrane</keyword>
<evidence type="ECO:0000313" key="2">
    <source>
        <dbReference type="EMBL" id="KAK7328303.1"/>
    </source>
</evidence>
<keyword evidence="1" id="KW-0812">Transmembrane</keyword>